<reference evidence="2" key="2">
    <citation type="journal article" date="2024" name="Plant">
        <title>Genomic evolution and insights into agronomic trait innovations of Sesamum species.</title>
        <authorList>
            <person name="Miao H."/>
            <person name="Wang L."/>
            <person name="Qu L."/>
            <person name="Liu H."/>
            <person name="Sun Y."/>
            <person name="Le M."/>
            <person name="Wang Q."/>
            <person name="Wei S."/>
            <person name="Zheng Y."/>
            <person name="Lin W."/>
            <person name="Duan Y."/>
            <person name="Cao H."/>
            <person name="Xiong S."/>
            <person name="Wang X."/>
            <person name="Wei L."/>
            <person name="Li C."/>
            <person name="Ma Q."/>
            <person name="Ju M."/>
            <person name="Zhao R."/>
            <person name="Li G."/>
            <person name="Mu C."/>
            <person name="Tian Q."/>
            <person name="Mei H."/>
            <person name="Zhang T."/>
            <person name="Gao T."/>
            <person name="Zhang H."/>
        </authorList>
    </citation>
    <scope>NUCLEOTIDE SEQUENCE</scope>
    <source>
        <strain evidence="2">3651</strain>
    </source>
</reference>
<keyword evidence="1" id="KW-1133">Transmembrane helix</keyword>
<evidence type="ECO:0000313" key="2">
    <source>
        <dbReference type="EMBL" id="KAK4425449.1"/>
    </source>
</evidence>
<evidence type="ECO:0000313" key="3">
    <source>
        <dbReference type="Proteomes" id="UP001293254"/>
    </source>
</evidence>
<gene>
    <name evidence="2" type="ORF">Salat_1738900</name>
</gene>
<evidence type="ECO:0000256" key="1">
    <source>
        <dbReference type="SAM" id="Phobius"/>
    </source>
</evidence>
<feature type="transmembrane region" description="Helical" evidence="1">
    <location>
        <begin position="124"/>
        <end position="145"/>
    </location>
</feature>
<keyword evidence="1" id="KW-0812">Transmembrane</keyword>
<dbReference type="EMBL" id="JACGWO010000006">
    <property type="protein sequence ID" value="KAK4425449.1"/>
    <property type="molecule type" value="Genomic_DNA"/>
</dbReference>
<organism evidence="2 3">
    <name type="scientific">Sesamum alatum</name>
    <dbReference type="NCBI Taxonomy" id="300844"/>
    <lineage>
        <taxon>Eukaryota</taxon>
        <taxon>Viridiplantae</taxon>
        <taxon>Streptophyta</taxon>
        <taxon>Embryophyta</taxon>
        <taxon>Tracheophyta</taxon>
        <taxon>Spermatophyta</taxon>
        <taxon>Magnoliopsida</taxon>
        <taxon>eudicotyledons</taxon>
        <taxon>Gunneridae</taxon>
        <taxon>Pentapetalae</taxon>
        <taxon>asterids</taxon>
        <taxon>lamiids</taxon>
        <taxon>Lamiales</taxon>
        <taxon>Pedaliaceae</taxon>
        <taxon>Sesamum</taxon>
    </lineage>
</organism>
<protein>
    <submittedName>
        <fullName evidence="2">Uncharacterized protein</fullName>
    </submittedName>
</protein>
<comment type="caution">
    <text evidence="2">The sequence shown here is derived from an EMBL/GenBank/DDBJ whole genome shotgun (WGS) entry which is preliminary data.</text>
</comment>
<dbReference type="AlphaFoldDB" id="A0AAE2CKM8"/>
<name>A0AAE2CKM8_9LAMI</name>
<dbReference type="Proteomes" id="UP001293254">
    <property type="component" value="Unassembled WGS sequence"/>
</dbReference>
<accession>A0AAE2CKM8</accession>
<reference evidence="2" key="1">
    <citation type="submission" date="2020-06" db="EMBL/GenBank/DDBJ databases">
        <authorList>
            <person name="Li T."/>
            <person name="Hu X."/>
            <person name="Zhang T."/>
            <person name="Song X."/>
            <person name="Zhang H."/>
            <person name="Dai N."/>
            <person name="Sheng W."/>
            <person name="Hou X."/>
            <person name="Wei L."/>
        </authorList>
    </citation>
    <scope>NUCLEOTIDE SEQUENCE</scope>
    <source>
        <strain evidence="2">3651</strain>
        <tissue evidence="2">Leaf</tissue>
    </source>
</reference>
<feature type="transmembrane region" description="Helical" evidence="1">
    <location>
        <begin position="32"/>
        <end position="51"/>
    </location>
</feature>
<keyword evidence="3" id="KW-1185">Reference proteome</keyword>
<proteinExistence type="predicted"/>
<sequence length="210" mass="23885">MLILVGLVEFCSRFNLCDRASVAVSVSASPSYLPAVVLSACWVFFSLRWLVFCPSLKLSHQSLVPLLVLSFAKVPVAGGWFSCCWPHRWRPAALSELFWVRFGSVFRRHCNLFPTEVQLLLASVFFYVPVGLAGRVFMVLGDQLLHLKRTSRFERLGFDFQKVFNLFGKPSICDIAPHFYHCLVELERFLLSCSPSPHWSLASSYAQLLF</sequence>
<keyword evidence="1" id="KW-0472">Membrane</keyword>